<dbReference type="AlphaFoldDB" id="A0A076U699"/>
<geneLocation type="plasmid" evidence="1">
    <name>pCY-VIM</name>
</geneLocation>
<accession>A0A076U699</accession>
<dbReference type="Pfam" id="PF21983">
    <property type="entry name" value="NikA-like"/>
    <property type="match status" value="1"/>
</dbReference>
<organism evidence="1">
    <name type="scientific">Enterobacter cloacae</name>
    <dbReference type="NCBI Taxonomy" id="550"/>
    <lineage>
        <taxon>Bacteria</taxon>
        <taxon>Pseudomonadati</taxon>
        <taxon>Pseudomonadota</taxon>
        <taxon>Gammaproteobacteria</taxon>
        <taxon>Enterobacterales</taxon>
        <taxon>Enterobacteriaceae</taxon>
        <taxon>Enterobacter</taxon>
        <taxon>Enterobacter cloacae complex</taxon>
    </lineage>
</organism>
<name>A0A076U699_ENTCL</name>
<dbReference type="EMBL" id="KF998104">
    <property type="protein sequence ID" value="AIK01996.1"/>
    <property type="molecule type" value="Genomic_DNA"/>
</dbReference>
<sequence length="188" mass="21606">MSKQEVVKTRLSEGEKKAWQSFCRTNGVSESDMLRMMIQRVCGEAVPIDFPGLGDEKKTGKVTIRLTGAEHRKLIERAKQEGYTNRTNWTTATVLAALHRMPVLTDEEVNTVRESCRQLGAIGRNLNQVARALNIEFRESDKLKQEAIEKLAERIDQHLDHVSELFDKTWSRWHDCHFQKTTAPVDWA</sequence>
<proteinExistence type="predicted"/>
<dbReference type="InterPro" id="IPR053842">
    <property type="entry name" value="NikA-like"/>
</dbReference>
<evidence type="ECO:0000313" key="1">
    <source>
        <dbReference type="EMBL" id="AIK01996.1"/>
    </source>
</evidence>
<reference evidence="1" key="1">
    <citation type="journal article" date="2014" name="Antimicrob. Agents Chemother.">
        <title>Resistome Analysis of Enterobacter cloacae CY01, an Extensively Drug-Resistant Strain Producing VIM-1 Metallo-?-Lactamase from China.</title>
        <authorList>
            <person name="Yang L."/>
            <person name="Wu A.W."/>
            <person name="Su D.H."/>
            <person name="Lin Y.P."/>
            <person name="Chen D.Q."/>
            <person name="Qiu Y.R."/>
        </authorList>
    </citation>
    <scope>NUCLEOTIDE SEQUENCE</scope>
    <source>
        <strain evidence="1">CY01</strain>
        <plasmid evidence="1">pCY-VIM</plasmid>
    </source>
</reference>
<protein>
    <submittedName>
        <fullName evidence="1">Putative mobilization protein</fullName>
    </submittedName>
</protein>
<keyword evidence="1" id="KW-0614">Plasmid</keyword>